<keyword evidence="14 17" id="KW-0496">Mitochondrion</keyword>
<evidence type="ECO:0000256" key="15">
    <source>
        <dbReference type="ARBA" id="ARBA00023136"/>
    </source>
</evidence>
<keyword evidence="12 17" id="KW-0520">NAD</keyword>
<feature type="transmembrane region" description="Helical" evidence="17">
    <location>
        <begin position="363"/>
        <end position="394"/>
    </location>
</feature>
<dbReference type="GeneID" id="63366996"/>
<name>A0A7M1ICB6_9HEMI</name>
<comment type="function">
    <text evidence="1">Core subunit of the mitochondrial membrane respiratory chain NADH dehydrogenase (Complex I) that is believed to belong to the minimal assembly required for catalysis. Complex I functions in the transfer of electrons from NADH to the respiratory chain. The immediate electron acceptor for the enzyme is believed to be ubiquinone.</text>
</comment>
<protein>
    <recommendedName>
        <fullName evidence="5 17">NADH-ubiquinone oxidoreductase chain 4</fullName>
        <ecNumber evidence="4 17">7.1.1.2</ecNumber>
    </recommendedName>
</protein>
<feature type="transmembrane region" description="Helical" evidence="17">
    <location>
        <begin position="174"/>
        <end position="197"/>
    </location>
</feature>
<evidence type="ECO:0000256" key="13">
    <source>
        <dbReference type="ARBA" id="ARBA00023075"/>
    </source>
</evidence>
<dbReference type="InterPro" id="IPR003918">
    <property type="entry name" value="NADH_UbQ_OxRdtase"/>
</dbReference>
<reference evidence="19" key="1">
    <citation type="submission" date="2020-09" db="EMBL/GenBank/DDBJ databases">
        <authorList>
            <person name="Xu S."/>
        </authorList>
    </citation>
    <scope>NUCLEOTIDE SEQUENCE</scope>
</reference>
<evidence type="ECO:0000256" key="6">
    <source>
        <dbReference type="ARBA" id="ARBA00022448"/>
    </source>
</evidence>
<feature type="transmembrane region" description="Helical" evidence="17">
    <location>
        <begin position="55"/>
        <end position="77"/>
    </location>
</feature>
<evidence type="ECO:0000256" key="7">
    <source>
        <dbReference type="ARBA" id="ARBA00022660"/>
    </source>
</evidence>
<feature type="transmembrane region" description="Helical" evidence="17">
    <location>
        <begin position="108"/>
        <end position="127"/>
    </location>
</feature>
<dbReference type="InterPro" id="IPR001750">
    <property type="entry name" value="ND/Mrp_TM"/>
</dbReference>
<sequence length="437" mass="52406">MLMVLFFFFFLYSFDLYYFCFFFMFSFVFWFIFFFLFFFFSVLYLFFYFFIDNFSYVFCCLWIWLGIMMILSMYMYFFINFNYFFFYVCTMMMMLLLVFLVVDVFFFFFFFEFSLIPMFLIVFGWGYQPERLMAGFYLIFYTLFASLPFFLVILSEIELNGEFNFFFGVKMMSMFKMFFLIFSFLVKFPMFGFHSWLTKAHVEAPVSGSMILAGVMLKLGGYGFIRCMDFIYFYLLKFSHFFITVSMYGGILIGFFCFIQSDMKILIAYSSICHMSLVISGLFSLSSWSVLGSVVFMLGHGFTSSGLFYLIGLIYDRFSSRSFFLIKGLLLVYPSLGLMWFFLCSLNMSCPPSISLMSEMLLILGLLSWSNFMLIFLFFSLFLSACYSMTFFFLCQHGNLSFLFKITGNCVVREYLVLFFHIFLLFIFFYFKIYYLF</sequence>
<evidence type="ECO:0000256" key="14">
    <source>
        <dbReference type="ARBA" id="ARBA00023128"/>
    </source>
</evidence>
<keyword evidence="11 17" id="KW-1133">Transmembrane helix</keyword>
<evidence type="ECO:0000259" key="18">
    <source>
        <dbReference type="Pfam" id="PF00361"/>
    </source>
</evidence>
<dbReference type="GO" id="GO:0031966">
    <property type="term" value="C:mitochondrial membrane"/>
    <property type="evidence" value="ECO:0007669"/>
    <property type="project" value="UniProtKB-SubCell"/>
</dbReference>
<keyword evidence="7 17" id="KW-0679">Respiratory chain</keyword>
<evidence type="ECO:0000256" key="11">
    <source>
        <dbReference type="ARBA" id="ARBA00022989"/>
    </source>
</evidence>
<evidence type="ECO:0000256" key="12">
    <source>
        <dbReference type="ARBA" id="ARBA00023027"/>
    </source>
</evidence>
<feature type="transmembrane region" description="Helical" evidence="17">
    <location>
        <begin position="30"/>
        <end position="49"/>
    </location>
</feature>
<dbReference type="RefSeq" id="YP_010026042.1">
    <property type="nucleotide sequence ID" value="NC_053739.1"/>
</dbReference>
<dbReference type="PRINTS" id="PR01437">
    <property type="entry name" value="NUOXDRDTASE4"/>
</dbReference>
<keyword evidence="8 17" id="KW-0812">Transmembrane</keyword>
<dbReference type="EC" id="7.1.1.2" evidence="4 17"/>
<evidence type="ECO:0000256" key="16">
    <source>
        <dbReference type="ARBA" id="ARBA00049551"/>
    </source>
</evidence>
<comment type="similarity">
    <text evidence="3 17">Belongs to the complex I subunit 4 family.</text>
</comment>
<evidence type="ECO:0000256" key="10">
    <source>
        <dbReference type="ARBA" id="ARBA00022982"/>
    </source>
</evidence>
<dbReference type="AlphaFoldDB" id="A0A7M1ICB6"/>
<dbReference type="PANTHER" id="PTHR43507:SF20">
    <property type="entry name" value="NADH-UBIQUINONE OXIDOREDUCTASE CHAIN 4"/>
    <property type="match status" value="1"/>
</dbReference>
<feature type="transmembrane region" description="Helical" evidence="17">
    <location>
        <begin position="291"/>
        <end position="311"/>
    </location>
</feature>
<feature type="transmembrane region" description="Helical" evidence="17">
    <location>
        <begin position="134"/>
        <end position="154"/>
    </location>
</feature>
<dbReference type="CTD" id="4538"/>
<proteinExistence type="inferred from homology"/>
<dbReference type="GO" id="GO:0008137">
    <property type="term" value="F:NADH dehydrogenase (ubiquinone) activity"/>
    <property type="evidence" value="ECO:0007669"/>
    <property type="project" value="UniProtKB-UniRule"/>
</dbReference>
<dbReference type="GO" id="GO:0015990">
    <property type="term" value="P:electron transport coupled proton transport"/>
    <property type="evidence" value="ECO:0007669"/>
    <property type="project" value="TreeGrafter"/>
</dbReference>
<feature type="transmembrane region" description="Helical" evidence="17">
    <location>
        <begin position="266"/>
        <end position="285"/>
    </location>
</feature>
<evidence type="ECO:0000256" key="1">
    <source>
        <dbReference type="ARBA" id="ARBA00003257"/>
    </source>
</evidence>
<feature type="domain" description="NADH:quinone oxidoreductase/Mrp antiporter transmembrane" evidence="18">
    <location>
        <begin position="103"/>
        <end position="383"/>
    </location>
</feature>
<evidence type="ECO:0000313" key="19">
    <source>
        <dbReference type="EMBL" id="QOQ36886.1"/>
    </source>
</evidence>
<dbReference type="GO" id="GO:0003954">
    <property type="term" value="F:NADH dehydrogenase activity"/>
    <property type="evidence" value="ECO:0007669"/>
    <property type="project" value="TreeGrafter"/>
</dbReference>
<dbReference type="GO" id="GO:0042773">
    <property type="term" value="P:ATP synthesis coupled electron transport"/>
    <property type="evidence" value="ECO:0007669"/>
    <property type="project" value="InterPro"/>
</dbReference>
<comment type="catalytic activity">
    <reaction evidence="16 17">
        <text>a ubiquinone + NADH + 5 H(+)(in) = a ubiquinol + NAD(+) + 4 H(+)(out)</text>
        <dbReference type="Rhea" id="RHEA:29091"/>
        <dbReference type="Rhea" id="RHEA-COMP:9565"/>
        <dbReference type="Rhea" id="RHEA-COMP:9566"/>
        <dbReference type="ChEBI" id="CHEBI:15378"/>
        <dbReference type="ChEBI" id="CHEBI:16389"/>
        <dbReference type="ChEBI" id="CHEBI:17976"/>
        <dbReference type="ChEBI" id="CHEBI:57540"/>
        <dbReference type="ChEBI" id="CHEBI:57945"/>
        <dbReference type="EC" id="7.1.1.2"/>
    </reaction>
</comment>
<evidence type="ECO:0000256" key="17">
    <source>
        <dbReference type="RuleBase" id="RU003297"/>
    </source>
</evidence>
<evidence type="ECO:0000256" key="4">
    <source>
        <dbReference type="ARBA" id="ARBA00012944"/>
    </source>
</evidence>
<feature type="transmembrane region" description="Helical" evidence="17">
    <location>
        <begin position="84"/>
        <end position="102"/>
    </location>
</feature>
<dbReference type="GO" id="GO:0048039">
    <property type="term" value="F:ubiquinone binding"/>
    <property type="evidence" value="ECO:0007669"/>
    <property type="project" value="TreeGrafter"/>
</dbReference>
<evidence type="ECO:0000256" key="5">
    <source>
        <dbReference type="ARBA" id="ARBA00021006"/>
    </source>
</evidence>
<comment type="function">
    <text evidence="17">Core subunit of the mitochondrial membrane respiratory chain NADH dehydrogenase (Complex I) which catalyzes electron transfer from NADH through the respiratory chain, using ubiquinone as an electron acceptor. Essential for the catalytic activity and assembly of complex I.</text>
</comment>
<geneLocation type="mitochondrion" evidence="19"/>
<accession>A0A7M1ICB6</accession>
<feature type="transmembrane region" description="Helical" evidence="17">
    <location>
        <begin position="6"/>
        <end position="25"/>
    </location>
</feature>
<keyword evidence="15 17" id="KW-0472">Membrane</keyword>
<keyword evidence="10 17" id="KW-0249">Electron transport</keyword>
<evidence type="ECO:0000256" key="3">
    <source>
        <dbReference type="ARBA" id="ARBA00009025"/>
    </source>
</evidence>
<keyword evidence="9" id="KW-1278">Translocase</keyword>
<organism evidence="19">
    <name type="scientific">Lophops carinata</name>
    <dbReference type="NCBI Taxonomy" id="130616"/>
    <lineage>
        <taxon>Eukaryota</taxon>
        <taxon>Metazoa</taxon>
        <taxon>Ecdysozoa</taxon>
        <taxon>Arthropoda</taxon>
        <taxon>Hexapoda</taxon>
        <taxon>Insecta</taxon>
        <taxon>Pterygota</taxon>
        <taxon>Neoptera</taxon>
        <taxon>Paraneoptera</taxon>
        <taxon>Hemiptera</taxon>
        <taxon>Auchenorrhyncha</taxon>
        <taxon>Fulgoroidea</taxon>
        <taxon>Lophopidae</taxon>
        <taxon>Lophops</taxon>
    </lineage>
</organism>
<dbReference type="EMBL" id="MT990448">
    <property type="protein sequence ID" value="QOQ36886.1"/>
    <property type="molecule type" value="Genomic_DNA"/>
</dbReference>
<feature type="transmembrane region" description="Helical" evidence="17">
    <location>
        <begin position="241"/>
        <end position="259"/>
    </location>
</feature>
<dbReference type="Pfam" id="PF00361">
    <property type="entry name" value="Proton_antipo_M"/>
    <property type="match status" value="1"/>
</dbReference>
<comment type="subcellular location">
    <subcellularLocation>
        <location evidence="2 17">Mitochondrion membrane</location>
        <topology evidence="2 17">Multi-pass membrane protein</topology>
    </subcellularLocation>
</comment>
<evidence type="ECO:0000256" key="9">
    <source>
        <dbReference type="ARBA" id="ARBA00022967"/>
    </source>
</evidence>
<evidence type="ECO:0000256" key="2">
    <source>
        <dbReference type="ARBA" id="ARBA00004225"/>
    </source>
</evidence>
<keyword evidence="13 17" id="KW-0830">Ubiquinone</keyword>
<keyword evidence="6 17" id="KW-0813">Transport</keyword>
<dbReference type="PANTHER" id="PTHR43507">
    <property type="entry name" value="NADH-UBIQUINONE OXIDOREDUCTASE CHAIN 4"/>
    <property type="match status" value="1"/>
</dbReference>
<gene>
    <name evidence="19" type="primary">ND4</name>
</gene>
<evidence type="ECO:0000256" key="8">
    <source>
        <dbReference type="ARBA" id="ARBA00022692"/>
    </source>
</evidence>
<feature type="transmembrane region" description="Helical" evidence="17">
    <location>
        <begin position="323"/>
        <end position="343"/>
    </location>
</feature>
<feature type="transmembrane region" description="Helical" evidence="17">
    <location>
        <begin position="209"/>
        <end position="235"/>
    </location>
</feature>
<feature type="transmembrane region" description="Helical" evidence="17">
    <location>
        <begin position="415"/>
        <end position="435"/>
    </location>
</feature>